<gene>
    <name evidence="2" type="ORF">UFOPK4424_00278</name>
</gene>
<dbReference type="PANTHER" id="PTHR42686:SF1">
    <property type="entry name" value="GH17980P-RELATED"/>
    <property type="match status" value="1"/>
</dbReference>
<feature type="domain" description="NADP-dependent oxidoreductase" evidence="1">
    <location>
        <begin position="18"/>
        <end position="316"/>
    </location>
</feature>
<evidence type="ECO:0000259" key="1">
    <source>
        <dbReference type="Pfam" id="PF00248"/>
    </source>
</evidence>
<dbReference type="EMBL" id="CAFBRW010000034">
    <property type="protein sequence ID" value="CAB5113150.1"/>
    <property type="molecule type" value="Genomic_DNA"/>
</dbReference>
<proteinExistence type="predicted"/>
<name>A0A6J7VR40_9ZZZZ</name>
<dbReference type="InterPro" id="IPR020471">
    <property type="entry name" value="AKR"/>
</dbReference>
<dbReference type="AlphaFoldDB" id="A0A6J7VR40"/>
<dbReference type="GO" id="GO:0016491">
    <property type="term" value="F:oxidoreductase activity"/>
    <property type="evidence" value="ECO:0007669"/>
    <property type="project" value="InterPro"/>
</dbReference>
<dbReference type="GO" id="GO:0005829">
    <property type="term" value="C:cytosol"/>
    <property type="evidence" value="ECO:0007669"/>
    <property type="project" value="TreeGrafter"/>
</dbReference>
<dbReference type="InterPro" id="IPR023210">
    <property type="entry name" value="NADP_OxRdtase_dom"/>
</dbReference>
<organism evidence="2">
    <name type="scientific">freshwater metagenome</name>
    <dbReference type="NCBI Taxonomy" id="449393"/>
    <lineage>
        <taxon>unclassified sequences</taxon>
        <taxon>metagenomes</taxon>
        <taxon>ecological metagenomes</taxon>
    </lineage>
</organism>
<reference evidence="2" key="1">
    <citation type="submission" date="2020-05" db="EMBL/GenBank/DDBJ databases">
        <authorList>
            <person name="Chiriac C."/>
            <person name="Salcher M."/>
            <person name="Ghai R."/>
            <person name="Kavagutti S V."/>
        </authorList>
    </citation>
    <scope>NUCLEOTIDE SEQUENCE</scope>
</reference>
<dbReference type="Gene3D" id="3.20.20.100">
    <property type="entry name" value="NADP-dependent oxidoreductase domain"/>
    <property type="match status" value="1"/>
</dbReference>
<dbReference type="InterPro" id="IPR036812">
    <property type="entry name" value="NAD(P)_OxRdtase_dom_sf"/>
</dbReference>
<protein>
    <submittedName>
        <fullName evidence="2">Unannotated protein</fullName>
    </submittedName>
</protein>
<sequence length="319" mass="33950">MAHNTKVEIAPGVEISTMGIGAATFGGLFTSMSDSDASDVVKSAFAHGINYFDTAPHYGKGSSERRLGALLNAYPRNSYILSSKIGRLLVPTTQGADPDFLDADPTVERLFDYSAQGVERSLKDSLERLGLDSIDIVFVHDPDNHADVAIKEAYPALAKMRDQGIVKAIGIGMNQSAIPTRFVQETDIDIVLLAGRYTLLDQSGAKDLLPAALAKGVSVLAAGVYNSGILANPVKGATYDYAPASDEIVARAKMISDFLQEQGVSLSRAALQYPLRHPAVKALLVGSRSAAEVDANVAAFNDVVPDSVWDALDELLARK</sequence>
<dbReference type="Pfam" id="PF00248">
    <property type="entry name" value="Aldo_ket_red"/>
    <property type="match status" value="1"/>
</dbReference>
<dbReference type="SUPFAM" id="SSF51430">
    <property type="entry name" value="NAD(P)-linked oxidoreductase"/>
    <property type="match status" value="1"/>
</dbReference>
<evidence type="ECO:0000313" key="2">
    <source>
        <dbReference type="EMBL" id="CAB5113150.1"/>
    </source>
</evidence>
<dbReference type="CDD" id="cd19152">
    <property type="entry name" value="AKR_AKR15A"/>
    <property type="match status" value="1"/>
</dbReference>
<accession>A0A6J7VR40</accession>
<dbReference type="PANTHER" id="PTHR42686">
    <property type="entry name" value="GH17980P-RELATED"/>
    <property type="match status" value="1"/>
</dbReference>